<evidence type="ECO:0000313" key="2">
    <source>
        <dbReference type="EMBL" id="GEN30621.1"/>
    </source>
</evidence>
<sequence length="261" mass="30819">MTVVQTDQWLLQTNSNPLQICQKLKTSFSGFSTEDIYNLLTSYGMFRKPMKDCLEYVTSWRKQNLWNMIRKQFSKLRQKWNGPDIPIYIFPSDPLNKQLRIYHNGKSGLAFRNQIFLFISPKTTKQEIIALFTHEYNHVCRLTQYRKEESEYTLLDTIILEGLAENGVREQLGNAYLANWTNKYHAHQLKRFWKRMILPAISIPIHHRKHDVLLYGSYLYPKMLGYAVGYDVVYQYLTINNLTVKDIIPLSSETIAQLNDH</sequence>
<dbReference type="RefSeq" id="WP_146936062.1">
    <property type="nucleotide sequence ID" value="NZ_BJXW01000009.1"/>
</dbReference>
<dbReference type="EMBL" id="BJXW01000009">
    <property type="protein sequence ID" value="GEN30621.1"/>
    <property type="molecule type" value="Genomic_DNA"/>
</dbReference>
<keyword evidence="3" id="KW-1185">Reference proteome</keyword>
<dbReference type="AlphaFoldDB" id="A0A511UXW4"/>
<dbReference type="Proteomes" id="UP000321491">
    <property type="component" value="Unassembled WGS sequence"/>
</dbReference>
<comment type="caution">
    <text evidence="2">The sequence shown here is derived from an EMBL/GenBank/DDBJ whole genome shotgun (WGS) entry which is preliminary data.</text>
</comment>
<dbReference type="OrthoDB" id="2449457at2"/>
<proteinExistence type="predicted"/>
<organism evidence="2 3">
    <name type="scientific">Cerasibacillus quisquiliarum</name>
    <dbReference type="NCBI Taxonomy" id="227865"/>
    <lineage>
        <taxon>Bacteria</taxon>
        <taxon>Bacillati</taxon>
        <taxon>Bacillota</taxon>
        <taxon>Bacilli</taxon>
        <taxon>Bacillales</taxon>
        <taxon>Bacillaceae</taxon>
        <taxon>Cerasibacillus</taxon>
    </lineage>
</organism>
<accession>A0A511UXW4</accession>
<feature type="domain" description="DUF2268" evidence="1">
    <location>
        <begin position="65"/>
        <end position="256"/>
    </location>
</feature>
<dbReference type="InterPro" id="IPR018728">
    <property type="entry name" value="DUF2268"/>
</dbReference>
<protein>
    <recommendedName>
        <fullName evidence="1">DUF2268 domain-containing protein</fullName>
    </recommendedName>
</protein>
<name>A0A511UXW4_9BACI</name>
<evidence type="ECO:0000259" key="1">
    <source>
        <dbReference type="Pfam" id="PF10026"/>
    </source>
</evidence>
<evidence type="ECO:0000313" key="3">
    <source>
        <dbReference type="Proteomes" id="UP000321491"/>
    </source>
</evidence>
<reference evidence="2 3" key="1">
    <citation type="submission" date="2019-07" db="EMBL/GenBank/DDBJ databases">
        <title>Whole genome shotgun sequence of Cerasibacillus quisquiliarum NBRC 102429.</title>
        <authorList>
            <person name="Hosoyama A."/>
            <person name="Uohara A."/>
            <person name="Ohji S."/>
            <person name="Ichikawa N."/>
        </authorList>
    </citation>
    <scope>NUCLEOTIDE SEQUENCE [LARGE SCALE GENOMIC DNA]</scope>
    <source>
        <strain evidence="2 3">NBRC 102429</strain>
    </source>
</reference>
<gene>
    <name evidence="2" type="ORF">CQU01_08590</name>
</gene>
<dbReference type="Pfam" id="PF10026">
    <property type="entry name" value="DUF2268"/>
    <property type="match status" value="1"/>
</dbReference>